<dbReference type="Proteomes" id="UP000186795">
    <property type="component" value="Unassembled WGS sequence"/>
</dbReference>
<dbReference type="Pfam" id="PF08874">
    <property type="entry name" value="DUF1835"/>
    <property type="match status" value="1"/>
</dbReference>
<sequence length="308" mass="35848">MIHIVNGDEFGERLRECPGLNGEVFVWRELYDLGPFSPDWDEQEMAARRALFLEETLGMPVDRMEMVLRYQEQRLNRLPLDARVVFWCAPHRHDQMMLTYLLSRLSDRGLQRAEWVELPGVQPPSGLTDPDLVQRFENRRPLGQRHLEQAVSAWRSYISPDPRDIEDWLKTTPSSLPDLRTVFRRHLEYFPSTSNGLNVVEELILQKIREQPLEFRELFREISLLRQEDGLSEVHLAVILNELGGISPPLIRFEGESVMILTPLGEQVLTGEQNRLRVCGIDRWLGGVHLREDSCWCRTAGGMLVRRE</sequence>
<protein>
    <recommendedName>
        <fullName evidence="1">DUF1835 domain-containing protein</fullName>
    </recommendedName>
</protein>
<keyword evidence="3" id="KW-1185">Reference proteome</keyword>
<dbReference type="InterPro" id="IPR014973">
    <property type="entry name" value="DUF1835"/>
</dbReference>
<evidence type="ECO:0000313" key="3">
    <source>
        <dbReference type="Proteomes" id="UP000186795"/>
    </source>
</evidence>
<organism evidence="2 3">
    <name type="scientific">Kroppenstedtia eburnea</name>
    <dbReference type="NCBI Taxonomy" id="714067"/>
    <lineage>
        <taxon>Bacteria</taxon>
        <taxon>Bacillati</taxon>
        <taxon>Bacillota</taxon>
        <taxon>Bacilli</taxon>
        <taxon>Bacillales</taxon>
        <taxon>Thermoactinomycetaceae</taxon>
        <taxon>Kroppenstedtia</taxon>
    </lineage>
</organism>
<gene>
    <name evidence="2" type="ORF">SAMN05421790_12215</name>
</gene>
<dbReference type="AlphaFoldDB" id="A0A1N7Q9Q7"/>
<name>A0A1N7Q9Q7_9BACL</name>
<evidence type="ECO:0000259" key="1">
    <source>
        <dbReference type="Pfam" id="PF08874"/>
    </source>
</evidence>
<feature type="domain" description="DUF1835" evidence="1">
    <location>
        <begin position="2"/>
        <end position="108"/>
    </location>
</feature>
<evidence type="ECO:0000313" key="2">
    <source>
        <dbReference type="EMBL" id="SIT19590.1"/>
    </source>
</evidence>
<dbReference type="RefSeq" id="WP_009710052.1">
    <property type="nucleotide sequence ID" value="NZ_CP048103.1"/>
</dbReference>
<dbReference type="EMBL" id="FTOD01000022">
    <property type="protein sequence ID" value="SIT19590.1"/>
    <property type="molecule type" value="Genomic_DNA"/>
</dbReference>
<accession>A0A1N7Q9Q7</accession>
<reference evidence="3" key="1">
    <citation type="submission" date="2017-01" db="EMBL/GenBank/DDBJ databases">
        <authorList>
            <person name="Varghese N."/>
            <person name="Submissions S."/>
        </authorList>
    </citation>
    <scope>NUCLEOTIDE SEQUENCE [LARGE SCALE GENOMIC DNA]</scope>
    <source>
        <strain evidence="3">DSM 45196</strain>
    </source>
</reference>
<dbReference type="OrthoDB" id="127805at2"/>
<proteinExistence type="predicted"/>